<sequence>MAVQVNLRPFESEDIEDLKAWYNDPVTLQMIGHTPKNTTELEAMVTAMRQTEAVILVIETRQGEKLGWIHLTSIHYKHGRAEIGIVLDTAHQGKGHGEAAMLQMLNIAFNQLRLNKVYLTTRGVNEKAKALYEKLGFHLEGTFKDHCYVDGKYYDTYFMSLFDADWRH</sequence>
<evidence type="ECO:0000259" key="1">
    <source>
        <dbReference type="PROSITE" id="PS51186"/>
    </source>
</evidence>
<dbReference type="RefSeq" id="WP_110251748.1">
    <property type="nucleotide sequence ID" value="NZ_QJJR01000010.1"/>
</dbReference>
<dbReference type="Pfam" id="PF13302">
    <property type="entry name" value="Acetyltransf_3"/>
    <property type="match status" value="1"/>
</dbReference>
<dbReference type="Proteomes" id="UP000247922">
    <property type="component" value="Unassembled WGS sequence"/>
</dbReference>
<dbReference type="PANTHER" id="PTHR43415:SF3">
    <property type="entry name" value="GNAT-FAMILY ACETYLTRANSFERASE"/>
    <property type="match status" value="1"/>
</dbReference>
<dbReference type="InterPro" id="IPR000182">
    <property type="entry name" value="GNAT_dom"/>
</dbReference>
<proteinExistence type="predicted"/>
<protein>
    <submittedName>
        <fullName evidence="2">Spermine/spermidine N-acetyltransferase</fullName>
    </submittedName>
</protein>
<dbReference type="SUPFAM" id="SSF55729">
    <property type="entry name" value="Acyl-CoA N-acyltransferases (Nat)"/>
    <property type="match status" value="1"/>
</dbReference>
<keyword evidence="3" id="KW-1185">Reference proteome</keyword>
<name>A0A2V3WAM6_9BACI</name>
<dbReference type="Gene3D" id="3.40.630.30">
    <property type="match status" value="1"/>
</dbReference>
<dbReference type="InterPro" id="IPR016181">
    <property type="entry name" value="Acyl_CoA_acyltransferase"/>
</dbReference>
<evidence type="ECO:0000313" key="3">
    <source>
        <dbReference type="Proteomes" id="UP000247922"/>
    </source>
</evidence>
<dbReference type="EMBL" id="QJJR01000010">
    <property type="protein sequence ID" value="PXW89195.1"/>
    <property type="molecule type" value="Genomic_DNA"/>
</dbReference>
<dbReference type="GO" id="GO:0016747">
    <property type="term" value="F:acyltransferase activity, transferring groups other than amino-acyl groups"/>
    <property type="evidence" value="ECO:0007669"/>
    <property type="project" value="InterPro"/>
</dbReference>
<gene>
    <name evidence="2" type="ORF">DES38_11056</name>
</gene>
<keyword evidence="2" id="KW-0808">Transferase</keyword>
<dbReference type="PANTHER" id="PTHR43415">
    <property type="entry name" value="SPERMIDINE N(1)-ACETYLTRANSFERASE"/>
    <property type="match status" value="1"/>
</dbReference>
<reference evidence="2 3" key="1">
    <citation type="submission" date="2018-05" db="EMBL/GenBank/DDBJ databases">
        <title>Genomic Encyclopedia of Type Strains, Phase IV (KMG-IV): sequencing the most valuable type-strain genomes for metagenomic binning, comparative biology and taxonomic classification.</title>
        <authorList>
            <person name="Goeker M."/>
        </authorList>
    </citation>
    <scope>NUCLEOTIDE SEQUENCE [LARGE SCALE GENOMIC DNA]</scope>
    <source>
        <strain evidence="2 3">DSM 22440</strain>
    </source>
</reference>
<dbReference type="OrthoDB" id="9795206at2"/>
<evidence type="ECO:0000313" key="2">
    <source>
        <dbReference type="EMBL" id="PXW89195.1"/>
    </source>
</evidence>
<organism evidence="2 3">
    <name type="scientific">Streptohalobacillus salinus</name>
    <dbReference type="NCBI Taxonomy" id="621096"/>
    <lineage>
        <taxon>Bacteria</taxon>
        <taxon>Bacillati</taxon>
        <taxon>Bacillota</taxon>
        <taxon>Bacilli</taxon>
        <taxon>Bacillales</taxon>
        <taxon>Bacillaceae</taxon>
        <taxon>Streptohalobacillus</taxon>
    </lineage>
</organism>
<dbReference type="CDD" id="cd04301">
    <property type="entry name" value="NAT_SF"/>
    <property type="match status" value="1"/>
</dbReference>
<accession>A0A2V3WAM6</accession>
<dbReference type="AlphaFoldDB" id="A0A2V3WAM6"/>
<dbReference type="PROSITE" id="PS51186">
    <property type="entry name" value="GNAT"/>
    <property type="match status" value="1"/>
</dbReference>
<comment type="caution">
    <text evidence="2">The sequence shown here is derived from an EMBL/GenBank/DDBJ whole genome shotgun (WGS) entry which is preliminary data.</text>
</comment>
<feature type="domain" description="N-acetyltransferase" evidence="1">
    <location>
        <begin position="5"/>
        <end position="160"/>
    </location>
</feature>